<evidence type="ECO:0000256" key="1">
    <source>
        <dbReference type="ARBA" id="ARBA00006739"/>
    </source>
</evidence>
<accession>A0ABD5Y2V6</accession>
<dbReference type="Pfam" id="PF00535">
    <property type="entry name" value="Glycos_transf_2"/>
    <property type="match status" value="1"/>
</dbReference>
<evidence type="ECO:0000313" key="6">
    <source>
        <dbReference type="EMBL" id="MFC7138729.1"/>
    </source>
</evidence>
<dbReference type="InterPro" id="IPR001173">
    <property type="entry name" value="Glyco_trans_2-like"/>
</dbReference>
<gene>
    <name evidence="6" type="ORF">ACFQMA_02620</name>
</gene>
<dbReference type="Gene3D" id="3.90.550.10">
    <property type="entry name" value="Spore Coat Polysaccharide Biosynthesis Protein SpsA, Chain A"/>
    <property type="match status" value="1"/>
</dbReference>
<dbReference type="PANTHER" id="PTHR43179:SF12">
    <property type="entry name" value="GALACTOFURANOSYLTRANSFERASE GLFT2"/>
    <property type="match status" value="1"/>
</dbReference>
<evidence type="ECO:0000256" key="4">
    <source>
        <dbReference type="SAM" id="MobiDB-lite"/>
    </source>
</evidence>
<keyword evidence="3 6" id="KW-0808">Transferase</keyword>
<dbReference type="EMBL" id="JBHTAS010000001">
    <property type="protein sequence ID" value="MFC7138729.1"/>
    <property type="molecule type" value="Genomic_DNA"/>
</dbReference>
<evidence type="ECO:0000259" key="5">
    <source>
        <dbReference type="Pfam" id="PF00535"/>
    </source>
</evidence>
<dbReference type="GeneID" id="78818971"/>
<dbReference type="GO" id="GO:0016757">
    <property type="term" value="F:glycosyltransferase activity"/>
    <property type="evidence" value="ECO:0007669"/>
    <property type="project" value="UniProtKB-KW"/>
</dbReference>
<evidence type="ECO:0000256" key="2">
    <source>
        <dbReference type="ARBA" id="ARBA00022676"/>
    </source>
</evidence>
<dbReference type="Proteomes" id="UP001596432">
    <property type="component" value="Unassembled WGS sequence"/>
</dbReference>
<dbReference type="AlphaFoldDB" id="A0ABD5Y2V6"/>
<dbReference type="SUPFAM" id="SSF53448">
    <property type="entry name" value="Nucleotide-diphospho-sugar transferases"/>
    <property type="match status" value="1"/>
</dbReference>
<proteinExistence type="inferred from homology"/>
<feature type="domain" description="Glycosyltransferase 2-like" evidence="5">
    <location>
        <begin position="21"/>
        <end position="173"/>
    </location>
</feature>
<dbReference type="EC" id="2.4.-.-" evidence="6"/>
<reference evidence="6 7" key="1">
    <citation type="journal article" date="2019" name="Int. J. Syst. Evol. Microbiol.">
        <title>The Global Catalogue of Microorganisms (GCM) 10K type strain sequencing project: providing services to taxonomists for standard genome sequencing and annotation.</title>
        <authorList>
            <consortium name="The Broad Institute Genomics Platform"/>
            <consortium name="The Broad Institute Genome Sequencing Center for Infectious Disease"/>
            <person name="Wu L."/>
            <person name="Ma J."/>
        </authorList>
    </citation>
    <scope>NUCLEOTIDE SEQUENCE [LARGE SCALE GENOMIC DNA]</scope>
    <source>
        <strain evidence="6 7">XZYJT29</strain>
    </source>
</reference>
<feature type="region of interest" description="Disordered" evidence="4">
    <location>
        <begin position="284"/>
        <end position="304"/>
    </location>
</feature>
<protein>
    <submittedName>
        <fullName evidence="6">Glycosyltransferase family 2 protein</fullName>
        <ecNumber evidence="6">2.4.-.-</ecNumber>
    </submittedName>
</protein>
<name>A0ABD5Y2V6_9EURY</name>
<evidence type="ECO:0000256" key="3">
    <source>
        <dbReference type="ARBA" id="ARBA00022679"/>
    </source>
</evidence>
<keyword evidence="2 6" id="KW-0328">Glycosyltransferase</keyword>
<comment type="similarity">
    <text evidence="1">Belongs to the glycosyltransferase 2 family.</text>
</comment>
<keyword evidence="7" id="KW-1185">Reference proteome</keyword>
<dbReference type="RefSeq" id="WP_274324343.1">
    <property type="nucleotide sequence ID" value="NZ_CP118158.1"/>
</dbReference>
<dbReference type="InterPro" id="IPR029044">
    <property type="entry name" value="Nucleotide-diphossugar_trans"/>
</dbReference>
<sequence>MTSGRSRPTFSLVFLTWDPGEAIVGAIDSVRRQAFDDYEVVVVDNDSDDGTPERVREAYPEDAPVRVFENDENRGFSRGINRGIRESRGEYICCYNHDTLFPRGYLRTLADRVTPDAVWTTARRNYRVDPDWTYVRLLSPYRFTIPYVVDPLSGTAEVNYIPGDGAIVPRAIYRDELDGEVFDPSMPIRGEDVDLSLRLADRDVPMRAVLDTHSVHPDKGEIYAPSMENFKTLLRTIAARIAAHSNNSAPAAAVALSAASLVTQPLRVYCGPYPRSEEAFLEATTVRQHEAPRSQTESPPPEVH</sequence>
<dbReference type="PANTHER" id="PTHR43179">
    <property type="entry name" value="RHAMNOSYLTRANSFERASE WBBL"/>
    <property type="match status" value="1"/>
</dbReference>
<evidence type="ECO:0000313" key="7">
    <source>
        <dbReference type="Proteomes" id="UP001596432"/>
    </source>
</evidence>
<comment type="caution">
    <text evidence="6">The sequence shown here is derived from an EMBL/GenBank/DDBJ whole genome shotgun (WGS) entry which is preliminary data.</text>
</comment>
<organism evidence="6 7">
    <name type="scientific">Halosimplex aquaticum</name>
    <dbReference type="NCBI Taxonomy" id="3026162"/>
    <lineage>
        <taxon>Archaea</taxon>
        <taxon>Methanobacteriati</taxon>
        <taxon>Methanobacteriota</taxon>
        <taxon>Stenosarchaea group</taxon>
        <taxon>Halobacteria</taxon>
        <taxon>Halobacteriales</taxon>
        <taxon>Haloarculaceae</taxon>
        <taxon>Halosimplex</taxon>
    </lineage>
</organism>